<dbReference type="Proteomes" id="UP000642284">
    <property type="component" value="Unassembled WGS sequence"/>
</dbReference>
<gene>
    <name evidence="2" type="ORF">H9Y04_41250</name>
</gene>
<dbReference type="EMBL" id="JACTVJ010000031">
    <property type="protein sequence ID" value="MBC9718973.1"/>
    <property type="molecule type" value="Genomic_DNA"/>
</dbReference>
<feature type="compositionally biased region" description="Pro residues" evidence="1">
    <location>
        <begin position="1"/>
        <end position="12"/>
    </location>
</feature>
<accession>A0ABR7SXI2</accession>
<keyword evidence="3" id="KW-1185">Reference proteome</keyword>
<evidence type="ECO:0000256" key="1">
    <source>
        <dbReference type="SAM" id="MobiDB-lite"/>
    </source>
</evidence>
<dbReference type="RefSeq" id="WP_187819401.1">
    <property type="nucleotide sequence ID" value="NZ_JACTVJ010000031.1"/>
</dbReference>
<name>A0ABR7SXI2_9ACTN</name>
<feature type="region of interest" description="Disordered" evidence="1">
    <location>
        <begin position="1"/>
        <end position="27"/>
    </location>
</feature>
<reference evidence="2 3" key="1">
    <citation type="submission" date="2020-08" db="EMBL/GenBank/DDBJ databases">
        <title>Genemic of Streptomyces polyaspartic.</title>
        <authorList>
            <person name="Liu W."/>
        </authorList>
    </citation>
    <scope>NUCLEOTIDE SEQUENCE [LARGE SCALE GENOMIC DNA]</scope>
    <source>
        <strain evidence="2 3">TRM66268-LWL</strain>
    </source>
</reference>
<evidence type="ECO:0000313" key="3">
    <source>
        <dbReference type="Proteomes" id="UP000642284"/>
    </source>
</evidence>
<organism evidence="2 3">
    <name type="scientific">Streptomyces polyasparticus</name>
    <dbReference type="NCBI Taxonomy" id="2767826"/>
    <lineage>
        <taxon>Bacteria</taxon>
        <taxon>Bacillati</taxon>
        <taxon>Actinomycetota</taxon>
        <taxon>Actinomycetes</taxon>
        <taxon>Kitasatosporales</taxon>
        <taxon>Streptomycetaceae</taxon>
        <taxon>Streptomyces</taxon>
    </lineage>
</organism>
<evidence type="ECO:0000313" key="2">
    <source>
        <dbReference type="EMBL" id="MBC9718973.1"/>
    </source>
</evidence>
<sequence length="63" mass="6377">MAADHPVPPPGEGPASSASASIEKAAQRRIERDGLDELLAGFDEANGPADPVAVAAKRTRLGA</sequence>
<proteinExistence type="predicted"/>
<comment type="caution">
    <text evidence="2">The sequence shown here is derived from an EMBL/GenBank/DDBJ whole genome shotgun (WGS) entry which is preliminary data.</text>
</comment>
<protein>
    <submittedName>
        <fullName evidence="2">Uncharacterized protein</fullName>
    </submittedName>
</protein>